<feature type="transmembrane region" description="Helical" evidence="7">
    <location>
        <begin position="100"/>
        <end position="122"/>
    </location>
</feature>
<keyword evidence="4 7" id="KW-0812">Transmembrane</keyword>
<dbReference type="InterPro" id="IPR000045">
    <property type="entry name" value="Prepilin_IV_endopep_pep"/>
</dbReference>
<dbReference type="EMBL" id="CP124550">
    <property type="protein sequence ID" value="WIO45752.1"/>
    <property type="molecule type" value="Genomic_DNA"/>
</dbReference>
<reference evidence="10 11" key="1">
    <citation type="journal article" date="2023" name="Cell">
        <title>Genetic manipulation of Patescibacteria provides mechanistic insights into microbial dark matter and the epibiotic lifestyle.</title>
        <authorList>
            <person name="Wang Y."/>
            <person name="Gallagher L.A."/>
            <person name="Andrade P.A."/>
            <person name="Liu A."/>
            <person name="Humphreys I.R."/>
            <person name="Turkarslan S."/>
            <person name="Cutler K.J."/>
            <person name="Arrieta-Ortiz M.L."/>
            <person name="Li Y."/>
            <person name="Radey M.C."/>
            <person name="McLean J.S."/>
            <person name="Cong Q."/>
            <person name="Baker D."/>
            <person name="Baliga N.S."/>
            <person name="Peterson S.B."/>
            <person name="Mougous J.D."/>
        </authorList>
    </citation>
    <scope>NUCLEOTIDE SEQUENCE [LARGE SCALE GENOMIC DNA]</scope>
    <source>
        <strain evidence="10 11">ML1</strain>
    </source>
</reference>
<evidence type="ECO:0000256" key="1">
    <source>
        <dbReference type="ARBA" id="ARBA00004651"/>
    </source>
</evidence>
<dbReference type="InterPro" id="IPR010627">
    <property type="entry name" value="Prepilin_pept_A24_N"/>
</dbReference>
<protein>
    <submittedName>
        <fullName evidence="10">A24 family peptidase</fullName>
    </submittedName>
</protein>
<dbReference type="InterPro" id="IPR050882">
    <property type="entry name" value="Prepilin_peptidase/N-MTase"/>
</dbReference>
<evidence type="ECO:0000256" key="2">
    <source>
        <dbReference type="ARBA" id="ARBA00005801"/>
    </source>
</evidence>
<comment type="similarity">
    <text evidence="2">Belongs to the peptidase A24 family.</text>
</comment>
<feature type="transmembrane region" description="Helical" evidence="7">
    <location>
        <begin position="184"/>
        <end position="210"/>
    </location>
</feature>
<evidence type="ECO:0000313" key="10">
    <source>
        <dbReference type="EMBL" id="WIO45752.1"/>
    </source>
</evidence>
<feature type="transmembrane region" description="Helical" evidence="7">
    <location>
        <begin position="128"/>
        <end position="149"/>
    </location>
</feature>
<sequence length="291" mass="32571">MDAIITAILFGVFGLIMGSFAGAQVWRLRARQLYEDKEAHEPYDKVELKRLKPLLGKKGKRDRSCCLQCRHALAWYDLIPIASWLSTGGKCRYCRKSIGWFEPVIELMTAALFVVSYVWWPFPLTGAVGWMSFVLWLVSLVLLVMLAAYDLKWQLLPNRLTWAYVALALIFVVLRFVFVHDIDIWSLAGAVAIMSGLYFVLSVLSHGAWIGEGDVKLGLGLGLMLASWEKAFLALFLANFIGCIIVLPGLIGKKLKPGSEIPFGPLFILGMLISYFAANPIVTWLFAVTTF</sequence>
<dbReference type="PANTHER" id="PTHR30487:SF0">
    <property type="entry name" value="PREPILIN LEADER PEPTIDASE_N-METHYLTRANSFERASE-RELATED"/>
    <property type="match status" value="1"/>
</dbReference>
<feature type="domain" description="Prepilin type IV endopeptidase peptidase" evidence="8">
    <location>
        <begin position="138"/>
        <end position="246"/>
    </location>
</feature>
<evidence type="ECO:0000256" key="4">
    <source>
        <dbReference type="ARBA" id="ARBA00022692"/>
    </source>
</evidence>
<proteinExistence type="inferred from homology"/>
<evidence type="ECO:0000256" key="3">
    <source>
        <dbReference type="ARBA" id="ARBA00022475"/>
    </source>
</evidence>
<keyword evidence="3" id="KW-1003">Cell membrane</keyword>
<name>A0ABY8WW88_9BACT</name>
<dbReference type="Pfam" id="PF06750">
    <property type="entry name" value="A24_N_bact"/>
    <property type="match status" value="1"/>
</dbReference>
<evidence type="ECO:0000313" key="11">
    <source>
        <dbReference type="Proteomes" id="UP001177295"/>
    </source>
</evidence>
<dbReference type="Pfam" id="PF01478">
    <property type="entry name" value="Peptidase_A24"/>
    <property type="match status" value="1"/>
</dbReference>
<dbReference type="PANTHER" id="PTHR30487">
    <property type="entry name" value="TYPE 4 PREPILIN-LIKE PROTEINS LEADER PEPTIDE-PROCESSING ENZYME"/>
    <property type="match status" value="1"/>
</dbReference>
<organism evidence="10 11">
    <name type="scientific">Candidatus Southlakia epibionticum</name>
    <dbReference type="NCBI Taxonomy" id="3043284"/>
    <lineage>
        <taxon>Bacteria</taxon>
        <taxon>Candidatus Saccharimonadota</taxon>
        <taxon>Candidatus Saccharimonadia</taxon>
        <taxon>Candidatus Saccharimonadales</taxon>
        <taxon>Candidatus Saccharimonadaceae</taxon>
        <taxon>Candidatus Southlakia</taxon>
    </lineage>
</organism>
<feature type="transmembrane region" description="Helical" evidence="7">
    <location>
        <begin position="231"/>
        <end position="251"/>
    </location>
</feature>
<keyword evidence="6 7" id="KW-0472">Membrane</keyword>
<evidence type="ECO:0000259" key="8">
    <source>
        <dbReference type="Pfam" id="PF01478"/>
    </source>
</evidence>
<evidence type="ECO:0000256" key="6">
    <source>
        <dbReference type="ARBA" id="ARBA00023136"/>
    </source>
</evidence>
<evidence type="ECO:0000259" key="9">
    <source>
        <dbReference type="Pfam" id="PF06750"/>
    </source>
</evidence>
<keyword evidence="11" id="KW-1185">Reference proteome</keyword>
<dbReference type="Gene3D" id="1.20.120.1220">
    <property type="match status" value="1"/>
</dbReference>
<evidence type="ECO:0000256" key="5">
    <source>
        <dbReference type="ARBA" id="ARBA00022989"/>
    </source>
</evidence>
<dbReference type="RefSeq" id="WP_376754125.1">
    <property type="nucleotide sequence ID" value="NZ_CP124550.1"/>
</dbReference>
<dbReference type="Proteomes" id="UP001177295">
    <property type="component" value="Chromosome"/>
</dbReference>
<accession>A0ABY8WW88</accession>
<gene>
    <name evidence="10" type="primary">pilD</name>
    <name evidence="10" type="ORF">SEML1_0112</name>
</gene>
<feature type="transmembrane region" description="Helical" evidence="7">
    <location>
        <begin position="161"/>
        <end position="178"/>
    </location>
</feature>
<feature type="transmembrane region" description="Helical" evidence="7">
    <location>
        <begin position="263"/>
        <end position="287"/>
    </location>
</feature>
<comment type="subcellular location">
    <subcellularLocation>
        <location evidence="1">Cell membrane</location>
        <topology evidence="1">Multi-pass membrane protein</topology>
    </subcellularLocation>
</comment>
<feature type="domain" description="Prepilin peptidase A24 N-terminal" evidence="9">
    <location>
        <begin position="12"/>
        <end position="118"/>
    </location>
</feature>
<keyword evidence="5 7" id="KW-1133">Transmembrane helix</keyword>
<feature type="transmembrane region" description="Helical" evidence="7">
    <location>
        <begin position="6"/>
        <end position="26"/>
    </location>
</feature>
<evidence type="ECO:0000256" key="7">
    <source>
        <dbReference type="SAM" id="Phobius"/>
    </source>
</evidence>